<reference evidence="1" key="4">
    <citation type="submission" date="2021-09" db="EMBL/GenBank/DDBJ databases">
        <authorList>
            <person name="Gilroy R."/>
        </authorList>
    </citation>
    <scope>NUCLEOTIDE SEQUENCE</scope>
    <source>
        <strain evidence="1">CHK55-1828</strain>
    </source>
</reference>
<evidence type="ECO:0000313" key="3">
    <source>
        <dbReference type="Proteomes" id="UP000717835"/>
    </source>
</evidence>
<dbReference type="EMBL" id="JACLYZ010000020">
    <property type="protein sequence ID" value="MBM6735477.1"/>
    <property type="molecule type" value="Genomic_DNA"/>
</dbReference>
<dbReference type="SUPFAM" id="SSF143100">
    <property type="entry name" value="TTHA1013/TTHA0281-like"/>
    <property type="match status" value="1"/>
</dbReference>
<evidence type="ECO:0000313" key="4">
    <source>
        <dbReference type="Proteomes" id="UP000766986"/>
    </source>
</evidence>
<accession>A0A921LBN7</accession>
<comment type="caution">
    <text evidence="1">The sequence shown here is derived from an EMBL/GenBank/DDBJ whole genome shotgun (WGS) entry which is preliminary data.</text>
</comment>
<evidence type="ECO:0000313" key="1">
    <source>
        <dbReference type="EMBL" id="HJF91976.1"/>
    </source>
</evidence>
<evidence type="ECO:0000313" key="2">
    <source>
        <dbReference type="EMBL" id="MBM6735477.1"/>
    </source>
</evidence>
<gene>
    <name evidence="2" type="ORF">H7U35_09640</name>
    <name evidence="1" type="ORF">K8W02_06285</name>
</gene>
<sequence>MKLNPNDYTVEAAAGGGYFAYYMDNLLCSAYGETPDEACENLERIVDDFVSDMFMVEEYV</sequence>
<dbReference type="Proteomes" id="UP000766986">
    <property type="component" value="Unassembled WGS sequence"/>
</dbReference>
<proteinExistence type="predicted"/>
<reference evidence="2 4" key="3">
    <citation type="journal article" date="2021" name="Sci. Rep.">
        <title>The distribution of antibiotic resistance genes in chicken gut microbiota commensals.</title>
        <authorList>
            <person name="Juricova H."/>
            <person name="Matiasovicova J."/>
            <person name="Kubasova T."/>
            <person name="Cejkova D."/>
            <person name="Rychlik I."/>
        </authorList>
    </citation>
    <scope>NUCLEOTIDE SEQUENCE [LARGE SCALE GENOMIC DNA]</scope>
    <source>
        <strain evidence="2 4">An772</strain>
    </source>
</reference>
<dbReference type="AlphaFoldDB" id="A0A921LBN7"/>
<organism evidence="1 3">
    <name type="scientific">Mediterranea massiliensis</name>
    <dbReference type="NCBI Taxonomy" id="1841865"/>
    <lineage>
        <taxon>Bacteria</taxon>
        <taxon>Pseudomonadati</taxon>
        <taxon>Bacteroidota</taxon>
        <taxon>Bacteroidia</taxon>
        <taxon>Bacteroidales</taxon>
        <taxon>Bacteroidaceae</taxon>
        <taxon>Mediterranea</taxon>
    </lineage>
</organism>
<dbReference type="Proteomes" id="UP000717835">
    <property type="component" value="Unassembled WGS sequence"/>
</dbReference>
<dbReference type="OrthoDB" id="1048225at2"/>
<protein>
    <recommendedName>
        <fullName evidence="5">Type II toxin-antitoxin system HicB family antitoxin</fullName>
    </recommendedName>
</protein>
<dbReference type="InterPro" id="IPR035069">
    <property type="entry name" value="TTHA1013/TTHA0281-like"/>
</dbReference>
<reference evidence="2" key="1">
    <citation type="submission" date="2020-08" db="EMBL/GenBank/DDBJ databases">
        <authorList>
            <person name="Cejkova D."/>
            <person name="Kubasova T."/>
            <person name="Jahodarova E."/>
            <person name="Rychlik I."/>
        </authorList>
    </citation>
    <scope>NUCLEOTIDE SEQUENCE</scope>
    <source>
        <strain evidence="2">An772</strain>
    </source>
</reference>
<dbReference type="RefSeq" id="WP_022019515.1">
    <property type="nucleotide sequence ID" value="NZ_CALUIP010000010.1"/>
</dbReference>
<name>A0A921LBN7_9BACT</name>
<reference evidence="1" key="2">
    <citation type="journal article" date="2021" name="PeerJ">
        <title>Extensive microbial diversity within the chicken gut microbiome revealed by metagenomics and culture.</title>
        <authorList>
            <person name="Gilroy R."/>
            <person name="Ravi A."/>
            <person name="Getino M."/>
            <person name="Pursley I."/>
            <person name="Horton D.L."/>
            <person name="Alikhan N.F."/>
            <person name="Baker D."/>
            <person name="Gharbi K."/>
            <person name="Hall N."/>
            <person name="Watson M."/>
            <person name="Adriaenssens E.M."/>
            <person name="Foster-Nyarko E."/>
            <person name="Jarju S."/>
            <person name="Secka A."/>
            <person name="Antonio M."/>
            <person name="Oren A."/>
            <person name="Chaudhuri R.R."/>
            <person name="La Ragione R."/>
            <person name="Hildebrand F."/>
            <person name="Pallen M.J."/>
        </authorList>
    </citation>
    <scope>NUCLEOTIDE SEQUENCE</scope>
    <source>
        <strain evidence="1">CHK55-1828</strain>
    </source>
</reference>
<keyword evidence="4" id="KW-1185">Reference proteome</keyword>
<dbReference type="EMBL" id="DYVX01000051">
    <property type="protein sequence ID" value="HJF91976.1"/>
    <property type="molecule type" value="Genomic_DNA"/>
</dbReference>
<evidence type="ECO:0008006" key="5">
    <source>
        <dbReference type="Google" id="ProtNLM"/>
    </source>
</evidence>